<dbReference type="GO" id="GO:0015031">
    <property type="term" value="P:protein transport"/>
    <property type="evidence" value="ECO:0007669"/>
    <property type="project" value="UniProtKB-KW"/>
</dbReference>
<dbReference type="PATRIC" id="fig|1217721.7.peg.2223"/>
<keyword evidence="4 7" id="KW-0812">Transmembrane</keyword>
<protein>
    <submittedName>
        <fullName evidence="9">Biopolymer transporter</fullName>
    </submittedName>
</protein>
<dbReference type="InterPro" id="IPR003400">
    <property type="entry name" value="ExbD"/>
</dbReference>
<dbReference type="RefSeq" id="WP_019466030.1">
    <property type="nucleotide sequence ID" value="NZ_ALOY01000167.1"/>
</dbReference>
<dbReference type="STRING" id="1217721.HY57_10750"/>
<dbReference type="HOGENOM" id="CLU_085305_3_3_6"/>
<evidence type="ECO:0000313" key="9">
    <source>
        <dbReference type="EMBL" id="AIF47709.1"/>
    </source>
</evidence>
<sequence length="143" mass="15678">MRIGNDRRQDDFEINVISLIDVLLTLLMFFVLTTTFIQHSRMQVTLPKASAEERDMQAPALTVVVDRDGHFFVGSDEVHGEGVEPLKQAIANVAGEDRERQVTIRADAMTPHQNVVTAMDALGQLGFTKLSIATTPTQSGTGP</sequence>
<evidence type="ECO:0000256" key="3">
    <source>
        <dbReference type="ARBA" id="ARBA00022475"/>
    </source>
</evidence>
<keyword evidence="6 8" id="KW-0472">Membrane</keyword>
<reference evidence="9 10" key="1">
    <citation type="submission" date="2014-07" db="EMBL/GenBank/DDBJ databases">
        <title>Complete Genome Sequence of Dyella japonica Strain A8 Isolated from Malaysian Tropical Soil.</title>
        <authorList>
            <person name="Hui R.K.H."/>
            <person name="Chen J.-W."/>
            <person name="Chan K.-G."/>
            <person name="Leung F.C.C."/>
        </authorList>
    </citation>
    <scope>NUCLEOTIDE SEQUENCE [LARGE SCALE GENOMIC DNA]</scope>
    <source>
        <strain evidence="9 10">A8</strain>
    </source>
</reference>
<dbReference type="PANTHER" id="PTHR30558:SF3">
    <property type="entry name" value="BIOPOLYMER TRANSPORT PROTEIN EXBD-RELATED"/>
    <property type="match status" value="1"/>
</dbReference>
<keyword evidence="7" id="KW-0813">Transport</keyword>
<dbReference type="GO" id="GO:0022857">
    <property type="term" value="F:transmembrane transporter activity"/>
    <property type="evidence" value="ECO:0007669"/>
    <property type="project" value="InterPro"/>
</dbReference>
<keyword evidence="5 8" id="KW-1133">Transmembrane helix</keyword>
<dbReference type="AlphaFoldDB" id="A0A075K0P3"/>
<organism evidence="9 10">
    <name type="scientific">Dyella japonica A8</name>
    <dbReference type="NCBI Taxonomy" id="1217721"/>
    <lineage>
        <taxon>Bacteria</taxon>
        <taxon>Pseudomonadati</taxon>
        <taxon>Pseudomonadota</taxon>
        <taxon>Gammaproteobacteria</taxon>
        <taxon>Lysobacterales</taxon>
        <taxon>Rhodanobacteraceae</taxon>
        <taxon>Dyella</taxon>
    </lineage>
</organism>
<dbReference type="OrthoDB" id="9793581at2"/>
<keyword evidence="10" id="KW-1185">Reference proteome</keyword>
<dbReference type="KEGG" id="dja:HY57_10750"/>
<evidence type="ECO:0000256" key="2">
    <source>
        <dbReference type="ARBA" id="ARBA00005811"/>
    </source>
</evidence>
<keyword evidence="7" id="KW-0653">Protein transport</keyword>
<dbReference type="EMBL" id="CP008884">
    <property type="protein sequence ID" value="AIF47709.1"/>
    <property type="molecule type" value="Genomic_DNA"/>
</dbReference>
<comment type="similarity">
    <text evidence="2 7">Belongs to the ExbD/TolR family.</text>
</comment>
<evidence type="ECO:0000256" key="8">
    <source>
        <dbReference type="SAM" id="Phobius"/>
    </source>
</evidence>
<evidence type="ECO:0000256" key="6">
    <source>
        <dbReference type="ARBA" id="ARBA00023136"/>
    </source>
</evidence>
<dbReference type="PANTHER" id="PTHR30558">
    <property type="entry name" value="EXBD MEMBRANE COMPONENT OF PMF-DRIVEN MACROMOLECULE IMPORT SYSTEM"/>
    <property type="match status" value="1"/>
</dbReference>
<dbReference type="Gene3D" id="3.30.420.270">
    <property type="match status" value="1"/>
</dbReference>
<keyword evidence="3" id="KW-1003">Cell membrane</keyword>
<evidence type="ECO:0000256" key="1">
    <source>
        <dbReference type="ARBA" id="ARBA00004162"/>
    </source>
</evidence>
<comment type="subcellular location">
    <subcellularLocation>
        <location evidence="1">Cell membrane</location>
        <topology evidence="1">Single-pass membrane protein</topology>
    </subcellularLocation>
    <subcellularLocation>
        <location evidence="7">Cell membrane</location>
        <topology evidence="7">Single-pass type II membrane protein</topology>
    </subcellularLocation>
</comment>
<evidence type="ECO:0000256" key="7">
    <source>
        <dbReference type="RuleBase" id="RU003879"/>
    </source>
</evidence>
<evidence type="ECO:0000256" key="5">
    <source>
        <dbReference type="ARBA" id="ARBA00022989"/>
    </source>
</evidence>
<name>A0A075K0P3_9GAMM</name>
<feature type="transmembrane region" description="Helical" evidence="8">
    <location>
        <begin position="12"/>
        <end position="32"/>
    </location>
</feature>
<dbReference type="Proteomes" id="UP000027987">
    <property type="component" value="Chromosome"/>
</dbReference>
<evidence type="ECO:0000313" key="10">
    <source>
        <dbReference type="Proteomes" id="UP000027987"/>
    </source>
</evidence>
<evidence type="ECO:0000256" key="4">
    <source>
        <dbReference type="ARBA" id="ARBA00022692"/>
    </source>
</evidence>
<dbReference type="Pfam" id="PF02472">
    <property type="entry name" value="ExbD"/>
    <property type="match status" value="1"/>
</dbReference>
<accession>A0A075K0P3</accession>
<dbReference type="GO" id="GO:0005886">
    <property type="term" value="C:plasma membrane"/>
    <property type="evidence" value="ECO:0007669"/>
    <property type="project" value="UniProtKB-SubCell"/>
</dbReference>
<proteinExistence type="inferred from homology"/>
<gene>
    <name evidence="9" type="ORF">HY57_10750</name>
</gene>